<dbReference type="Pfam" id="PF01171">
    <property type="entry name" value="ATP_bind_3"/>
    <property type="match status" value="1"/>
</dbReference>
<dbReference type="RefSeq" id="WP_235314245.1">
    <property type="nucleotide sequence ID" value="NZ_JAKGAS010000015.1"/>
</dbReference>
<dbReference type="Gene3D" id="1.20.59.20">
    <property type="match status" value="1"/>
</dbReference>
<dbReference type="SMART" id="SM00977">
    <property type="entry name" value="TilS_C"/>
    <property type="match status" value="1"/>
</dbReference>
<dbReference type="PANTHER" id="PTHR43033">
    <property type="entry name" value="TRNA(ILE)-LYSIDINE SYNTHASE-RELATED"/>
    <property type="match status" value="1"/>
</dbReference>
<comment type="catalytic activity">
    <reaction evidence="7 8">
        <text>cytidine(34) in tRNA(Ile2) + L-lysine + ATP = lysidine(34) in tRNA(Ile2) + AMP + diphosphate + H(+)</text>
        <dbReference type="Rhea" id="RHEA:43744"/>
        <dbReference type="Rhea" id="RHEA-COMP:10625"/>
        <dbReference type="Rhea" id="RHEA-COMP:10670"/>
        <dbReference type="ChEBI" id="CHEBI:15378"/>
        <dbReference type="ChEBI" id="CHEBI:30616"/>
        <dbReference type="ChEBI" id="CHEBI:32551"/>
        <dbReference type="ChEBI" id="CHEBI:33019"/>
        <dbReference type="ChEBI" id="CHEBI:82748"/>
        <dbReference type="ChEBI" id="CHEBI:83665"/>
        <dbReference type="ChEBI" id="CHEBI:456215"/>
        <dbReference type="EC" id="6.3.4.19"/>
    </reaction>
</comment>
<dbReference type="InterPro" id="IPR012094">
    <property type="entry name" value="tRNA_Ile_lys_synt"/>
</dbReference>
<organism evidence="10 11">
    <name type="scientific">Paraglaciecola algarum</name>
    <dbReference type="NCBI Taxonomy" id="3050085"/>
    <lineage>
        <taxon>Bacteria</taxon>
        <taxon>Pseudomonadati</taxon>
        <taxon>Pseudomonadota</taxon>
        <taxon>Gammaproteobacteria</taxon>
        <taxon>Alteromonadales</taxon>
        <taxon>Alteromonadaceae</taxon>
        <taxon>Paraglaciecola</taxon>
    </lineage>
</organism>
<evidence type="ECO:0000256" key="7">
    <source>
        <dbReference type="ARBA" id="ARBA00048539"/>
    </source>
</evidence>
<dbReference type="Pfam" id="PF11734">
    <property type="entry name" value="TilS_C"/>
    <property type="match status" value="1"/>
</dbReference>
<name>A0ABS9DB42_9ALTE</name>
<comment type="similarity">
    <text evidence="8">Belongs to the tRNA(Ile)-lysidine synthase family.</text>
</comment>
<evidence type="ECO:0000256" key="8">
    <source>
        <dbReference type="HAMAP-Rule" id="MF_01161"/>
    </source>
</evidence>
<dbReference type="GO" id="GO:0032267">
    <property type="term" value="F:tRNA(Ile)-lysidine synthase activity"/>
    <property type="evidence" value="ECO:0007669"/>
    <property type="project" value="UniProtKB-EC"/>
</dbReference>
<evidence type="ECO:0000313" key="10">
    <source>
        <dbReference type="EMBL" id="MCF2950143.1"/>
    </source>
</evidence>
<dbReference type="SUPFAM" id="SSF82829">
    <property type="entry name" value="MesJ substrate recognition domain-like"/>
    <property type="match status" value="1"/>
</dbReference>
<keyword evidence="2 8" id="KW-0963">Cytoplasm</keyword>
<comment type="domain">
    <text evidence="8">The N-terminal region contains the highly conserved SGGXDS motif, predicted to be a P-loop motif involved in ATP binding.</text>
</comment>
<feature type="binding site" evidence="8">
    <location>
        <begin position="32"/>
        <end position="37"/>
    </location>
    <ligand>
        <name>ATP</name>
        <dbReference type="ChEBI" id="CHEBI:30616"/>
    </ligand>
</feature>
<evidence type="ECO:0000256" key="1">
    <source>
        <dbReference type="ARBA" id="ARBA00004496"/>
    </source>
</evidence>
<dbReference type="HAMAP" id="MF_01161">
    <property type="entry name" value="tRNA_Ile_lys_synt"/>
    <property type="match status" value="1"/>
</dbReference>
<dbReference type="InterPro" id="IPR012796">
    <property type="entry name" value="Lysidine-tRNA-synth_C"/>
</dbReference>
<evidence type="ECO:0000256" key="5">
    <source>
        <dbReference type="ARBA" id="ARBA00022741"/>
    </source>
</evidence>
<dbReference type="EC" id="6.3.4.19" evidence="8"/>
<keyword evidence="3 8" id="KW-0436">Ligase</keyword>
<dbReference type="SUPFAM" id="SSF56037">
    <property type="entry name" value="PheT/TilS domain"/>
    <property type="match status" value="1"/>
</dbReference>
<dbReference type="Gene3D" id="3.40.50.620">
    <property type="entry name" value="HUPs"/>
    <property type="match status" value="1"/>
</dbReference>
<evidence type="ECO:0000256" key="6">
    <source>
        <dbReference type="ARBA" id="ARBA00022840"/>
    </source>
</evidence>
<evidence type="ECO:0000256" key="3">
    <source>
        <dbReference type="ARBA" id="ARBA00022598"/>
    </source>
</evidence>
<comment type="caution">
    <text evidence="10">The sequence shown here is derived from an EMBL/GenBank/DDBJ whole genome shotgun (WGS) entry which is preliminary data.</text>
</comment>
<dbReference type="PANTHER" id="PTHR43033:SF1">
    <property type="entry name" value="TRNA(ILE)-LYSIDINE SYNTHASE-RELATED"/>
    <property type="match status" value="1"/>
</dbReference>
<evidence type="ECO:0000256" key="2">
    <source>
        <dbReference type="ARBA" id="ARBA00022490"/>
    </source>
</evidence>
<keyword evidence="6 8" id="KW-0067">ATP-binding</keyword>
<dbReference type="NCBIfam" id="TIGR02433">
    <property type="entry name" value="lysidine_TilS_C"/>
    <property type="match status" value="1"/>
</dbReference>
<dbReference type="SUPFAM" id="SSF52402">
    <property type="entry name" value="Adenine nucleotide alpha hydrolases-like"/>
    <property type="match status" value="1"/>
</dbReference>
<comment type="function">
    <text evidence="8">Ligates lysine onto the cytidine present at position 34 of the AUA codon-specific tRNA(Ile) that contains the anticodon CAU, in an ATP-dependent manner. Cytidine is converted to lysidine, thus changing the amino acid specificity of the tRNA from methionine to isoleucine.</text>
</comment>
<dbReference type="Proteomes" id="UP001521137">
    <property type="component" value="Unassembled WGS sequence"/>
</dbReference>
<protein>
    <recommendedName>
        <fullName evidence="8">tRNA(Ile)-lysidine synthase</fullName>
        <ecNumber evidence="8">6.3.4.19</ecNumber>
    </recommendedName>
    <alternativeName>
        <fullName evidence="8">tRNA(Ile)-2-lysyl-cytidine synthase</fullName>
    </alternativeName>
    <alternativeName>
        <fullName evidence="8">tRNA(Ile)-lysidine synthetase</fullName>
    </alternativeName>
</protein>
<feature type="domain" description="Lysidine-tRNA(Ile) synthetase C-terminal" evidence="9">
    <location>
        <begin position="379"/>
        <end position="436"/>
    </location>
</feature>
<gene>
    <name evidence="8 10" type="primary">tilS</name>
    <name evidence="10" type="ORF">L0668_18675</name>
</gene>
<keyword evidence="4 8" id="KW-0819">tRNA processing</keyword>
<reference evidence="10 11" key="1">
    <citation type="submission" date="2022-01" db="EMBL/GenBank/DDBJ databases">
        <title>Paraglaciecola sp. G1-23.</title>
        <authorList>
            <person name="Jin M.S."/>
            <person name="Han D.M."/>
            <person name="Kim H.M."/>
            <person name="Jeon C.O."/>
        </authorList>
    </citation>
    <scope>NUCLEOTIDE SEQUENCE [LARGE SCALE GENOMIC DNA]</scope>
    <source>
        <strain evidence="10 11">G1-23</strain>
    </source>
</reference>
<dbReference type="InterPro" id="IPR011063">
    <property type="entry name" value="TilS/TtcA_N"/>
</dbReference>
<dbReference type="EMBL" id="JAKGAS010000015">
    <property type="protein sequence ID" value="MCF2950143.1"/>
    <property type="molecule type" value="Genomic_DNA"/>
</dbReference>
<sequence length="454" mass="52171">MFTSKMKIFNTLETYIKSKSQPHTRDIVVAFSGGVDSHVLLHALSNLRIEFGFNLHAIHIHHGLSQYADVWQSHCKQVCEVLNVEFQTAKVELQNSSRTSLEALARDARYKKIAELVPEHSHVFLGQHQDDQLETFLLQLKRGAGPKGLSAMNQTWQAHDLTGKAVTFHRPLLTVSQQDILAYAQQHQLNWCEDESNQNTDFERNFLRHEVLPVLQNRWPELAKSVSRSASLCAQQQDMLDEVCAEKLSRLENEDKSLDIAGLLELSVTWINQVVRFWLAQQGIQSPSLAVLERLLPDVLKAADDANPILQWQTWQFRRFNQQLYVIKVQDKVEPTSFQWTGQEQVVLPQNVGALQFESQGVSIDNGIRFNLAVGDILIELARYGKRFKPVDAPHSKPLKQWFKVWQVPPWKRDRVIQLVQNDRIIGLFIDGKWIVSSELSETTERRMTVSYLP</sequence>
<keyword evidence="11" id="KW-1185">Reference proteome</keyword>
<dbReference type="InterPro" id="IPR014729">
    <property type="entry name" value="Rossmann-like_a/b/a_fold"/>
</dbReference>
<accession>A0ABS9DB42</accession>
<comment type="subcellular location">
    <subcellularLocation>
        <location evidence="1 8">Cytoplasm</location>
    </subcellularLocation>
</comment>
<dbReference type="NCBIfam" id="TIGR02432">
    <property type="entry name" value="lysidine_TilS_N"/>
    <property type="match status" value="1"/>
</dbReference>
<dbReference type="Pfam" id="PF09179">
    <property type="entry name" value="TilS"/>
    <property type="match status" value="1"/>
</dbReference>
<dbReference type="CDD" id="cd01992">
    <property type="entry name" value="TilS_N"/>
    <property type="match status" value="1"/>
</dbReference>
<evidence type="ECO:0000313" key="11">
    <source>
        <dbReference type="Proteomes" id="UP001521137"/>
    </source>
</evidence>
<proteinExistence type="inferred from homology"/>
<evidence type="ECO:0000259" key="9">
    <source>
        <dbReference type="SMART" id="SM00977"/>
    </source>
</evidence>
<dbReference type="InterPro" id="IPR012795">
    <property type="entry name" value="tRNA_Ile_lys_synt_N"/>
</dbReference>
<dbReference type="InterPro" id="IPR015262">
    <property type="entry name" value="tRNA_Ile_lys_synt_subst-bd"/>
</dbReference>
<evidence type="ECO:0000256" key="4">
    <source>
        <dbReference type="ARBA" id="ARBA00022694"/>
    </source>
</evidence>
<keyword evidence="5 8" id="KW-0547">Nucleotide-binding</keyword>